<proteinExistence type="predicted"/>
<evidence type="ECO:0000313" key="4">
    <source>
        <dbReference type="Proteomes" id="UP000015105"/>
    </source>
</evidence>
<reference evidence="3" key="4">
    <citation type="submission" date="2019-03" db="UniProtKB">
        <authorList>
            <consortium name="EnsemblPlants"/>
        </authorList>
    </citation>
    <scope>IDENTIFICATION</scope>
</reference>
<feature type="domain" description="NAD-dependent epimerase/dehydratase" evidence="2">
    <location>
        <begin position="33"/>
        <end position="118"/>
    </location>
</feature>
<dbReference type="PANTHER" id="PTHR10366">
    <property type="entry name" value="NAD DEPENDENT EPIMERASE/DEHYDRATASE"/>
    <property type="match status" value="1"/>
</dbReference>
<evidence type="ECO:0000313" key="3">
    <source>
        <dbReference type="EnsemblPlants" id="AET7Gv20613700.5"/>
    </source>
</evidence>
<organism evidence="3 4">
    <name type="scientific">Aegilops tauschii subsp. strangulata</name>
    <name type="common">Goatgrass</name>
    <dbReference type="NCBI Taxonomy" id="200361"/>
    <lineage>
        <taxon>Eukaryota</taxon>
        <taxon>Viridiplantae</taxon>
        <taxon>Streptophyta</taxon>
        <taxon>Embryophyta</taxon>
        <taxon>Tracheophyta</taxon>
        <taxon>Spermatophyta</taxon>
        <taxon>Magnoliopsida</taxon>
        <taxon>Liliopsida</taxon>
        <taxon>Poales</taxon>
        <taxon>Poaceae</taxon>
        <taxon>BOP clade</taxon>
        <taxon>Pooideae</taxon>
        <taxon>Triticodae</taxon>
        <taxon>Triticeae</taxon>
        <taxon>Triticinae</taxon>
        <taxon>Aegilops</taxon>
    </lineage>
</organism>
<keyword evidence="1" id="KW-0560">Oxidoreductase</keyword>
<reference evidence="4" key="1">
    <citation type="journal article" date="2014" name="Science">
        <title>Ancient hybridizations among the ancestral genomes of bread wheat.</title>
        <authorList>
            <consortium name="International Wheat Genome Sequencing Consortium,"/>
            <person name="Marcussen T."/>
            <person name="Sandve S.R."/>
            <person name="Heier L."/>
            <person name="Spannagl M."/>
            <person name="Pfeifer M."/>
            <person name="Jakobsen K.S."/>
            <person name="Wulff B.B."/>
            <person name="Steuernagel B."/>
            <person name="Mayer K.F."/>
            <person name="Olsen O.A."/>
        </authorList>
    </citation>
    <scope>NUCLEOTIDE SEQUENCE [LARGE SCALE GENOMIC DNA]</scope>
    <source>
        <strain evidence="4">cv. AL8/78</strain>
    </source>
</reference>
<dbReference type="PANTHER" id="PTHR10366:SF813">
    <property type="entry name" value="OS08G0515900 PROTEIN"/>
    <property type="match status" value="1"/>
</dbReference>
<dbReference type="Pfam" id="PF01370">
    <property type="entry name" value="Epimerase"/>
    <property type="match status" value="1"/>
</dbReference>
<dbReference type="GO" id="GO:0016616">
    <property type="term" value="F:oxidoreductase activity, acting on the CH-OH group of donors, NAD or NADP as acceptor"/>
    <property type="evidence" value="ECO:0007669"/>
    <property type="project" value="TreeGrafter"/>
</dbReference>
<dbReference type="EnsemblPlants" id="AET7Gv20613700.5">
    <property type="protein sequence ID" value="AET7Gv20613700.5"/>
    <property type="gene ID" value="AET7Gv20613700"/>
</dbReference>
<dbReference type="AlphaFoldDB" id="A0A453RKJ0"/>
<reference evidence="3" key="5">
    <citation type="journal article" date="2021" name="G3 (Bethesda)">
        <title>Aegilops tauschii genome assembly Aet v5.0 features greater sequence contiguity and improved annotation.</title>
        <authorList>
            <person name="Wang L."/>
            <person name="Zhu T."/>
            <person name="Rodriguez J.C."/>
            <person name="Deal K.R."/>
            <person name="Dubcovsky J."/>
            <person name="McGuire P.E."/>
            <person name="Lux T."/>
            <person name="Spannagl M."/>
            <person name="Mayer K.F.X."/>
            <person name="Baldrich P."/>
            <person name="Meyers B.C."/>
            <person name="Huo N."/>
            <person name="Gu Y.Q."/>
            <person name="Zhou H."/>
            <person name="Devos K.M."/>
            <person name="Bennetzen J.L."/>
            <person name="Unver T."/>
            <person name="Budak H."/>
            <person name="Gulick P.J."/>
            <person name="Galiba G."/>
            <person name="Kalapos B."/>
            <person name="Nelson D.R."/>
            <person name="Li P."/>
            <person name="You F.M."/>
            <person name="Luo M.C."/>
            <person name="Dvorak J."/>
        </authorList>
    </citation>
    <scope>NUCLEOTIDE SEQUENCE [LARGE SCALE GENOMIC DNA]</scope>
    <source>
        <strain evidence="3">cv. AL8/78</strain>
    </source>
</reference>
<reference evidence="3" key="3">
    <citation type="journal article" date="2017" name="Nature">
        <title>Genome sequence of the progenitor of the wheat D genome Aegilops tauschii.</title>
        <authorList>
            <person name="Luo M.C."/>
            <person name="Gu Y.Q."/>
            <person name="Puiu D."/>
            <person name="Wang H."/>
            <person name="Twardziok S.O."/>
            <person name="Deal K.R."/>
            <person name="Huo N."/>
            <person name="Zhu T."/>
            <person name="Wang L."/>
            <person name="Wang Y."/>
            <person name="McGuire P.E."/>
            <person name="Liu S."/>
            <person name="Long H."/>
            <person name="Ramasamy R.K."/>
            <person name="Rodriguez J.C."/>
            <person name="Van S.L."/>
            <person name="Yuan L."/>
            <person name="Wang Z."/>
            <person name="Xia Z."/>
            <person name="Xiao L."/>
            <person name="Anderson O.D."/>
            <person name="Ouyang S."/>
            <person name="Liang Y."/>
            <person name="Zimin A.V."/>
            <person name="Pertea G."/>
            <person name="Qi P."/>
            <person name="Bennetzen J.L."/>
            <person name="Dai X."/>
            <person name="Dawson M.W."/>
            <person name="Muller H.G."/>
            <person name="Kugler K."/>
            <person name="Rivarola-Duarte L."/>
            <person name="Spannagl M."/>
            <person name="Mayer K.F.X."/>
            <person name="Lu F.H."/>
            <person name="Bevan M.W."/>
            <person name="Leroy P."/>
            <person name="Li P."/>
            <person name="You F.M."/>
            <person name="Sun Q."/>
            <person name="Liu Z."/>
            <person name="Lyons E."/>
            <person name="Wicker T."/>
            <person name="Salzberg S.L."/>
            <person name="Devos K.M."/>
            <person name="Dvorak J."/>
        </authorList>
    </citation>
    <scope>NUCLEOTIDE SEQUENCE [LARGE SCALE GENOMIC DNA]</scope>
    <source>
        <strain evidence="3">cv. AL8/78</strain>
    </source>
</reference>
<evidence type="ECO:0000259" key="2">
    <source>
        <dbReference type="Pfam" id="PF01370"/>
    </source>
</evidence>
<dbReference type="Gene3D" id="3.40.50.720">
    <property type="entry name" value="NAD(P)-binding Rossmann-like Domain"/>
    <property type="match status" value="1"/>
</dbReference>
<dbReference type="InterPro" id="IPR036291">
    <property type="entry name" value="NAD(P)-bd_dom_sf"/>
</dbReference>
<evidence type="ECO:0000256" key="1">
    <source>
        <dbReference type="ARBA" id="ARBA00023002"/>
    </source>
</evidence>
<dbReference type="InterPro" id="IPR001509">
    <property type="entry name" value="Epimerase_deHydtase"/>
</dbReference>
<dbReference type="InterPro" id="IPR050425">
    <property type="entry name" value="NAD(P)_dehydrat-like"/>
</dbReference>
<name>A0A453RKJ0_AEGTS</name>
<protein>
    <recommendedName>
        <fullName evidence="2">NAD-dependent epimerase/dehydratase domain-containing protein</fullName>
    </recommendedName>
</protein>
<dbReference type="SUPFAM" id="SSF51735">
    <property type="entry name" value="NAD(P)-binding Rossmann-fold domains"/>
    <property type="match status" value="1"/>
</dbReference>
<reference evidence="4" key="2">
    <citation type="journal article" date="2017" name="Nat. Plants">
        <title>The Aegilops tauschii genome reveals multiple impacts of transposons.</title>
        <authorList>
            <person name="Zhao G."/>
            <person name="Zou C."/>
            <person name="Li K."/>
            <person name="Wang K."/>
            <person name="Li T."/>
            <person name="Gao L."/>
            <person name="Zhang X."/>
            <person name="Wang H."/>
            <person name="Yang Z."/>
            <person name="Liu X."/>
            <person name="Jiang W."/>
            <person name="Mao L."/>
            <person name="Kong X."/>
            <person name="Jiao Y."/>
            <person name="Jia J."/>
        </authorList>
    </citation>
    <scope>NUCLEOTIDE SEQUENCE [LARGE SCALE GENOMIC DNA]</scope>
    <source>
        <strain evidence="4">cv. AL8/78</strain>
    </source>
</reference>
<keyword evidence="4" id="KW-1185">Reference proteome</keyword>
<dbReference type="Proteomes" id="UP000015105">
    <property type="component" value="Chromosome 7D"/>
</dbReference>
<dbReference type="Gramene" id="AET7Gv20613700.5">
    <property type="protein sequence ID" value="AET7Gv20613700.5"/>
    <property type="gene ID" value="AET7Gv20613700"/>
</dbReference>
<sequence>PCFVFMLMYFLSKHFPEERVGWFSSRRAWQIWYAVAKILAEKSAWEFAKENNIDLVAVLPTFVIGPNLSPVLGPTASDVLGLFKGETEKFTIFGRMGYVHIDDVASCHILVYETAGAKGRYICNSAVLGSDELVALLAKRFPSFPIPKRSVTGHHAGSIYIIIAVDHLNNVSLSLLAHIIILKLCVQFTQHSRGADVWLQHV</sequence>
<accession>A0A453RKJ0</accession>